<gene>
    <name evidence="1" type="ORF">GGX14DRAFT_479899</name>
</gene>
<dbReference type="Proteomes" id="UP001219525">
    <property type="component" value="Unassembled WGS sequence"/>
</dbReference>
<dbReference type="AlphaFoldDB" id="A0AAD6UQT6"/>
<proteinExistence type="predicted"/>
<organism evidence="1 2">
    <name type="scientific">Mycena pura</name>
    <dbReference type="NCBI Taxonomy" id="153505"/>
    <lineage>
        <taxon>Eukaryota</taxon>
        <taxon>Fungi</taxon>
        <taxon>Dikarya</taxon>
        <taxon>Basidiomycota</taxon>
        <taxon>Agaricomycotina</taxon>
        <taxon>Agaricomycetes</taxon>
        <taxon>Agaricomycetidae</taxon>
        <taxon>Agaricales</taxon>
        <taxon>Marasmiineae</taxon>
        <taxon>Mycenaceae</taxon>
        <taxon>Mycena</taxon>
    </lineage>
</organism>
<evidence type="ECO:0000313" key="1">
    <source>
        <dbReference type="EMBL" id="KAJ7192561.1"/>
    </source>
</evidence>
<comment type="caution">
    <text evidence="1">The sequence shown here is derived from an EMBL/GenBank/DDBJ whole genome shotgun (WGS) entry which is preliminary data.</text>
</comment>
<evidence type="ECO:0008006" key="3">
    <source>
        <dbReference type="Google" id="ProtNLM"/>
    </source>
</evidence>
<reference evidence="1" key="1">
    <citation type="submission" date="2023-03" db="EMBL/GenBank/DDBJ databases">
        <title>Massive genome expansion in bonnet fungi (Mycena s.s.) driven by repeated elements and novel gene families across ecological guilds.</title>
        <authorList>
            <consortium name="Lawrence Berkeley National Laboratory"/>
            <person name="Harder C.B."/>
            <person name="Miyauchi S."/>
            <person name="Viragh M."/>
            <person name="Kuo A."/>
            <person name="Thoen E."/>
            <person name="Andreopoulos B."/>
            <person name="Lu D."/>
            <person name="Skrede I."/>
            <person name="Drula E."/>
            <person name="Henrissat B."/>
            <person name="Morin E."/>
            <person name="Kohler A."/>
            <person name="Barry K."/>
            <person name="LaButti K."/>
            <person name="Morin E."/>
            <person name="Salamov A."/>
            <person name="Lipzen A."/>
            <person name="Mereny Z."/>
            <person name="Hegedus B."/>
            <person name="Baldrian P."/>
            <person name="Stursova M."/>
            <person name="Weitz H."/>
            <person name="Taylor A."/>
            <person name="Grigoriev I.V."/>
            <person name="Nagy L.G."/>
            <person name="Martin F."/>
            <person name="Kauserud H."/>
        </authorList>
    </citation>
    <scope>NUCLEOTIDE SEQUENCE</scope>
    <source>
        <strain evidence="1">9144</strain>
    </source>
</reference>
<name>A0AAD6UQT6_9AGAR</name>
<protein>
    <recommendedName>
        <fullName evidence="3">BTB domain-containing protein</fullName>
    </recommendedName>
</protein>
<evidence type="ECO:0000313" key="2">
    <source>
        <dbReference type="Proteomes" id="UP001219525"/>
    </source>
</evidence>
<sequence length="336" mass="38085">MSVDTSTTDQTSALTEAEGLWFLDCGLIMQAENTLFRVSGDLLELHSPIFRHMLSRSLPITATMDMDGCQLVMLPDTAADITVFLKALIYYDFFEPPPGRTTLAILSGVLRMSARYKVDALYKRALAHLSAVHPTTLSGYKELEMRGGPNSLLGDLEEYSSSYIEVIVLAREFEIDWILPFAFYQLCRFAYEADVIEGPMTSDDKTRWVVGCRTLDGSENSRILDFLWSPEYIQGCTWDKCIDYRSTCRKRADKRSRFDADTSRILPLEVWTRTNWKGLDACDVCLSEMKKAYGAAKKSFWSRLPEIFALPKWSVLEKMKAEALKTCDESRPVGGT</sequence>
<dbReference type="EMBL" id="JARJCW010000118">
    <property type="protein sequence ID" value="KAJ7192561.1"/>
    <property type="molecule type" value="Genomic_DNA"/>
</dbReference>
<keyword evidence="2" id="KW-1185">Reference proteome</keyword>
<accession>A0AAD6UQT6</accession>